<dbReference type="AlphaFoldDB" id="A0A285TGH2"/>
<evidence type="ECO:0000313" key="4">
    <source>
        <dbReference type="EMBL" id="SOC21324.1"/>
    </source>
</evidence>
<evidence type="ECO:0000259" key="3">
    <source>
        <dbReference type="Pfam" id="PF13505"/>
    </source>
</evidence>
<keyword evidence="5" id="KW-1185">Reference proteome</keyword>
<accession>A0A285TGH2</accession>
<reference evidence="4 5" key="1">
    <citation type="submission" date="2017-08" db="EMBL/GenBank/DDBJ databases">
        <authorList>
            <person name="de Groot N.N."/>
        </authorList>
    </citation>
    <scope>NUCLEOTIDE SEQUENCE [LARGE SCALE GENOMIC DNA]</scope>
    <source>
        <strain evidence="4 5">USBA 352</strain>
    </source>
</reference>
<feature type="domain" description="Outer membrane protein beta-barrel" evidence="3">
    <location>
        <begin position="42"/>
        <end position="250"/>
    </location>
</feature>
<name>A0A285TGH2_9HYPH</name>
<organism evidence="4 5">
    <name type="scientific">Stappia indica</name>
    <dbReference type="NCBI Taxonomy" id="538381"/>
    <lineage>
        <taxon>Bacteria</taxon>
        <taxon>Pseudomonadati</taxon>
        <taxon>Pseudomonadota</taxon>
        <taxon>Alphaproteobacteria</taxon>
        <taxon>Hyphomicrobiales</taxon>
        <taxon>Stappiaceae</taxon>
        <taxon>Stappia</taxon>
    </lineage>
</organism>
<feature type="chain" id="PRO_5011706030" evidence="2">
    <location>
        <begin position="24"/>
        <end position="265"/>
    </location>
</feature>
<dbReference type="SUPFAM" id="SSF56925">
    <property type="entry name" value="OMPA-like"/>
    <property type="match status" value="1"/>
</dbReference>
<dbReference type="STRING" id="538381.GCA_001696535_01800"/>
<proteinExistence type="predicted"/>
<gene>
    <name evidence="4" type="ORF">SAMN05421512_11145</name>
</gene>
<evidence type="ECO:0000256" key="1">
    <source>
        <dbReference type="ARBA" id="ARBA00022729"/>
    </source>
</evidence>
<feature type="signal peptide" evidence="2">
    <location>
        <begin position="1"/>
        <end position="23"/>
    </location>
</feature>
<dbReference type="OrthoDB" id="9810784at2"/>
<sequence>MSSHIKKMCLAGVAIIVSSAVHAADMPIPVIEHVPEVPVVTGGWYLRGDIGYKIYQTPSVAYGPSNFTNEKMDRTGMVGVGVGYKFSDYLRADVTVDYEFPAKVTGYAPCPAPCGGPGLAGFSTETADIDVLTFLVNGYIDLGTWAGFTPYVGAGIGTSYVTSKDVKFVNPNGTSGSYPGDSSWNFSWALMAGGSYELSQNWAIDAGYRYLNIGNAYSKSFSTGGANPSYKIRYEDLAAHEFRVGMRYTFNSGPAFLPEPIMAKY</sequence>
<dbReference type="Proteomes" id="UP000219331">
    <property type="component" value="Unassembled WGS sequence"/>
</dbReference>
<evidence type="ECO:0000256" key="2">
    <source>
        <dbReference type="SAM" id="SignalP"/>
    </source>
</evidence>
<dbReference type="InterPro" id="IPR027385">
    <property type="entry name" value="Beta-barrel_OMP"/>
</dbReference>
<dbReference type="Gene3D" id="2.40.160.20">
    <property type="match status" value="1"/>
</dbReference>
<protein>
    <submittedName>
        <fullName evidence="4">Outer membrane insertion C-terminal signal</fullName>
    </submittedName>
</protein>
<dbReference type="InterPro" id="IPR011250">
    <property type="entry name" value="OMP/PagP_B-barrel"/>
</dbReference>
<dbReference type="EMBL" id="OBML01000011">
    <property type="protein sequence ID" value="SOC21324.1"/>
    <property type="molecule type" value="Genomic_DNA"/>
</dbReference>
<evidence type="ECO:0000313" key="5">
    <source>
        <dbReference type="Proteomes" id="UP000219331"/>
    </source>
</evidence>
<dbReference type="Pfam" id="PF13505">
    <property type="entry name" value="OMP_b-brl"/>
    <property type="match status" value="1"/>
</dbReference>
<dbReference type="RefSeq" id="WP_067218770.1">
    <property type="nucleotide sequence ID" value="NZ_JAJGNR010000004.1"/>
</dbReference>
<keyword evidence="1 2" id="KW-0732">Signal</keyword>